<dbReference type="KEGG" id="pbar:105425845"/>
<accession>A0A6I9W1X5</accession>
<keyword evidence="1" id="KW-1185">Reference proteome</keyword>
<gene>
    <name evidence="2" type="primary">LOC105425845</name>
</gene>
<sequence length="171" mass="20178">MQSSLPDQKITCLGKCLDNMTKEELNGITENIHNTLIWPKGNELFTNYLEQYNFRDSLECLNLYNKCSECLAEKKKQLSKKNLKEFELLESLFVEVRAIKEIVEDLDGIPELDMDLMKQFNEALKTRTNIELLAVLEETRIRCRNYLRKSHEGFKEYVVEQYSLKLKCKNK</sequence>
<name>A0A6I9W1X5_9HYME</name>
<dbReference type="GeneID" id="105425845"/>
<organism evidence="1 2">
    <name type="scientific">Pogonomyrmex barbatus</name>
    <name type="common">red harvester ant</name>
    <dbReference type="NCBI Taxonomy" id="144034"/>
    <lineage>
        <taxon>Eukaryota</taxon>
        <taxon>Metazoa</taxon>
        <taxon>Ecdysozoa</taxon>
        <taxon>Arthropoda</taxon>
        <taxon>Hexapoda</taxon>
        <taxon>Insecta</taxon>
        <taxon>Pterygota</taxon>
        <taxon>Neoptera</taxon>
        <taxon>Endopterygota</taxon>
        <taxon>Hymenoptera</taxon>
        <taxon>Apocrita</taxon>
        <taxon>Aculeata</taxon>
        <taxon>Formicoidea</taxon>
        <taxon>Formicidae</taxon>
        <taxon>Myrmicinae</taxon>
        <taxon>Pogonomyrmex</taxon>
    </lineage>
</organism>
<evidence type="ECO:0000313" key="2">
    <source>
        <dbReference type="RefSeq" id="XP_011635098.1"/>
    </source>
</evidence>
<dbReference type="AlphaFoldDB" id="A0A6I9W1X5"/>
<reference evidence="2" key="1">
    <citation type="submission" date="2025-08" db="UniProtKB">
        <authorList>
            <consortium name="RefSeq"/>
        </authorList>
    </citation>
    <scope>IDENTIFICATION</scope>
</reference>
<dbReference type="OrthoDB" id="6596404at2759"/>
<protein>
    <submittedName>
        <fullName evidence="2">Uncharacterized protein LOC105425845</fullName>
    </submittedName>
</protein>
<dbReference type="RefSeq" id="XP_011635098.1">
    <property type="nucleotide sequence ID" value="XM_011636796.2"/>
</dbReference>
<evidence type="ECO:0000313" key="1">
    <source>
        <dbReference type="Proteomes" id="UP000504615"/>
    </source>
</evidence>
<dbReference type="Proteomes" id="UP000504615">
    <property type="component" value="Unplaced"/>
</dbReference>
<proteinExistence type="predicted"/>